<sequence length="30" mass="3600">MESQDLNQNWQAHQSVDSLKRRYPKKLVVT</sequence>
<dbReference type="EMBL" id="GBRH01251224">
    <property type="protein sequence ID" value="JAD46671.1"/>
    <property type="molecule type" value="Transcribed_RNA"/>
</dbReference>
<reference evidence="1" key="1">
    <citation type="submission" date="2014-09" db="EMBL/GenBank/DDBJ databases">
        <authorList>
            <person name="Magalhaes I.L.F."/>
            <person name="Oliveira U."/>
            <person name="Santos F.R."/>
            <person name="Vidigal T.H.D.A."/>
            <person name="Brescovit A.D."/>
            <person name="Santos A.J."/>
        </authorList>
    </citation>
    <scope>NUCLEOTIDE SEQUENCE</scope>
    <source>
        <tissue evidence="1">Shoot tissue taken approximately 20 cm above the soil surface</tissue>
    </source>
</reference>
<proteinExistence type="predicted"/>
<name>A0A0A9A6G3_ARUDO</name>
<dbReference type="AlphaFoldDB" id="A0A0A9A6G3"/>
<protein>
    <submittedName>
        <fullName evidence="1">Uncharacterized protein</fullName>
    </submittedName>
</protein>
<reference evidence="1" key="2">
    <citation type="journal article" date="2015" name="Data Brief">
        <title>Shoot transcriptome of the giant reed, Arundo donax.</title>
        <authorList>
            <person name="Barrero R.A."/>
            <person name="Guerrero F.D."/>
            <person name="Moolhuijzen P."/>
            <person name="Goolsby J.A."/>
            <person name="Tidwell J."/>
            <person name="Bellgard S.E."/>
            <person name="Bellgard M.I."/>
        </authorList>
    </citation>
    <scope>NUCLEOTIDE SEQUENCE</scope>
    <source>
        <tissue evidence="1">Shoot tissue taken approximately 20 cm above the soil surface</tissue>
    </source>
</reference>
<organism evidence="1">
    <name type="scientific">Arundo donax</name>
    <name type="common">Giant reed</name>
    <name type="synonym">Donax arundinaceus</name>
    <dbReference type="NCBI Taxonomy" id="35708"/>
    <lineage>
        <taxon>Eukaryota</taxon>
        <taxon>Viridiplantae</taxon>
        <taxon>Streptophyta</taxon>
        <taxon>Embryophyta</taxon>
        <taxon>Tracheophyta</taxon>
        <taxon>Spermatophyta</taxon>
        <taxon>Magnoliopsida</taxon>
        <taxon>Liliopsida</taxon>
        <taxon>Poales</taxon>
        <taxon>Poaceae</taxon>
        <taxon>PACMAD clade</taxon>
        <taxon>Arundinoideae</taxon>
        <taxon>Arundineae</taxon>
        <taxon>Arundo</taxon>
    </lineage>
</organism>
<evidence type="ECO:0000313" key="1">
    <source>
        <dbReference type="EMBL" id="JAD46671.1"/>
    </source>
</evidence>
<accession>A0A0A9A6G3</accession>